<evidence type="ECO:0000313" key="2">
    <source>
        <dbReference type="Proteomes" id="UP000656042"/>
    </source>
</evidence>
<comment type="caution">
    <text evidence="1">The sequence shown here is derived from an EMBL/GenBank/DDBJ whole genome shotgun (WGS) entry which is preliminary data.</text>
</comment>
<dbReference type="InterPro" id="IPR022536">
    <property type="entry name" value="EspC"/>
</dbReference>
<keyword evidence="2" id="KW-1185">Reference proteome</keyword>
<name>A0A8J3FM73_9ACTN</name>
<organism evidence="1 2">
    <name type="scientific">Mangrovihabitans endophyticus</name>
    <dbReference type="NCBI Taxonomy" id="1751298"/>
    <lineage>
        <taxon>Bacteria</taxon>
        <taxon>Bacillati</taxon>
        <taxon>Actinomycetota</taxon>
        <taxon>Actinomycetes</taxon>
        <taxon>Micromonosporales</taxon>
        <taxon>Micromonosporaceae</taxon>
        <taxon>Mangrovihabitans</taxon>
    </lineage>
</organism>
<dbReference type="EMBL" id="BMMX01000001">
    <property type="protein sequence ID" value="GGK73756.1"/>
    <property type="molecule type" value="Genomic_DNA"/>
</dbReference>
<evidence type="ECO:0000313" key="1">
    <source>
        <dbReference type="EMBL" id="GGK73756.1"/>
    </source>
</evidence>
<reference evidence="1" key="1">
    <citation type="journal article" date="2014" name="Int. J. Syst. Evol. Microbiol.">
        <title>Complete genome sequence of Corynebacterium casei LMG S-19264T (=DSM 44701T), isolated from a smear-ripened cheese.</title>
        <authorList>
            <consortium name="US DOE Joint Genome Institute (JGI-PGF)"/>
            <person name="Walter F."/>
            <person name="Albersmeier A."/>
            <person name="Kalinowski J."/>
            <person name="Ruckert C."/>
        </authorList>
    </citation>
    <scope>NUCLEOTIDE SEQUENCE</scope>
    <source>
        <strain evidence="1">CGMCC 4.7299</strain>
    </source>
</reference>
<dbReference type="Proteomes" id="UP000656042">
    <property type="component" value="Unassembled WGS sequence"/>
</dbReference>
<dbReference type="RefSeq" id="WP_189077309.1">
    <property type="nucleotide sequence ID" value="NZ_BMMX01000001.1"/>
</dbReference>
<sequence>MTQPDIKLSAEAVRRHAGAVDETADMIDEGLAGAAHVQASAESYGTLVGPQFTGLLNPFQDHAIGEIRQAATATQRLADTLRAMAADFDLSDAQAARRIAGSGE</sequence>
<dbReference type="Pfam" id="PF10824">
    <property type="entry name" value="T7SS_ESX_EspC"/>
    <property type="match status" value="1"/>
</dbReference>
<dbReference type="AlphaFoldDB" id="A0A8J3FM73"/>
<reference evidence="1" key="2">
    <citation type="submission" date="2020-09" db="EMBL/GenBank/DDBJ databases">
        <authorList>
            <person name="Sun Q."/>
            <person name="Zhou Y."/>
        </authorList>
    </citation>
    <scope>NUCLEOTIDE SEQUENCE</scope>
    <source>
        <strain evidence="1">CGMCC 4.7299</strain>
    </source>
</reference>
<protein>
    <recommendedName>
        <fullName evidence="3">Excreted virulence factor EspC, type VII ESX diderm</fullName>
    </recommendedName>
</protein>
<evidence type="ECO:0008006" key="3">
    <source>
        <dbReference type="Google" id="ProtNLM"/>
    </source>
</evidence>
<gene>
    <name evidence="1" type="ORF">GCM10012284_04580</name>
</gene>
<proteinExistence type="predicted"/>
<accession>A0A8J3FM73</accession>
<dbReference type="GO" id="GO:0009306">
    <property type="term" value="P:protein secretion"/>
    <property type="evidence" value="ECO:0007669"/>
    <property type="project" value="InterPro"/>
</dbReference>